<keyword evidence="3" id="KW-0234">DNA repair</keyword>
<dbReference type="InterPro" id="IPR051912">
    <property type="entry name" value="Alkylbase_DNA_Glycosylase/TA"/>
</dbReference>
<dbReference type="SUPFAM" id="SSF48150">
    <property type="entry name" value="DNA-glycosylase"/>
    <property type="match status" value="1"/>
</dbReference>
<dbReference type="EMBL" id="UINC01064444">
    <property type="protein sequence ID" value="SVB93119.1"/>
    <property type="molecule type" value="Genomic_DNA"/>
</dbReference>
<name>A0A382I1C4_9ZZZZ</name>
<evidence type="ECO:0000256" key="3">
    <source>
        <dbReference type="ARBA" id="ARBA00023204"/>
    </source>
</evidence>
<dbReference type="GO" id="GO:0005634">
    <property type="term" value="C:nucleus"/>
    <property type="evidence" value="ECO:0007669"/>
    <property type="project" value="TreeGrafter"/>
</dbReference>
<evidence type="ECO:0000313" key="5">
    <source>
        <dbReference type="EMBL" id="SVB93119.1"/>
    </source>
</evidence>
<gene>
    <name evidence="5" type="ORF">METZ01_LOCUS245973</name>
</gene>
<feature type="domain" description="HhH-GPD" evidence="4">
    <location>
        <begin position="41"/>
        <end position="196"/>
    </location>
</feature>
<dbReference type="Pfam" id="PF00730">
    <property type="entry name" value="HhH-GPD"/>
    <property type="match status" value="1"/>
</dbReference>
<dbReference type="GO" id="GO:0032993">
    <property type="term" value="C:protein-DNA complex"/>
    <property type="evidence" value="ECO:0007669"/>
    <property type="project" value="TreeGrafter"/>
</dbReference>
<dbReference type="GO" id="GO:0006307">
    <property type="term" value="P:DNA alkylation repair"/>
    <property type="evidence" value="ECO:0007669"/>
    <property type="project" value="TreeGrafter"/>
</dbReference>
<keyword evidence="2" id="KW-0227">DNA damage</keyword>
<dbReference type="GO" id="GO:0008725">
    <property type="term" value="F:DNA-3-methyladenine glycosylase activity"/>
    <property type="evidence" value="ECO:0007669"/>
    <property type="project" value="TreeGrafter"/>
</dbReference>
<evidence type="ECO:0000256" key="2">
    <source>
        <dbReference type="ARBA" id="ARBA00022763"/>
    </source>
</evidence>
<comment type="similarity">
    <text evidence="1">Belongs to the alkylbase DNA glycosidase AlkA family.</text>
</comment>
<protein>
    <recommendedName>
        <fullName evidence="4">HhH-GPD domain-containing protein</fullName>
    </recommendedName>
</protein>
<dbReference type="SMART" id="SM00478">
    <property type="entry name" value="ENDO3c"/>
    <property type="match status" value="1"/>
</dbReference>
<dbReference type="InterPro" id="IPR003265">
    <property type="entry name" value="HhH-GPD_domain"/>
</dbReference>
<organism evidence="5">
    <name type="scientific">marine metagenome</name>
    <dbReference type="NCBI Taxonomy" id="408172"/>
    <lineage>
        <taxon>unclassified sequences</taxon>
        <taxon>metagenomes</taxon>
        <taxon>ecological metagenomes</taxon>
    </lineage>
</organism>
<dbReference type="InterPro" id="IPR011257">
    <property type="entry name" value="DNA_glycosylase"/>
</dbReference>
<dbReference type="AlphaFoldDB" id="A0A382I1C4"/>
<dbReference type="PANTHER" id="PTHR43003">
    <property type="entry name" value="DNA-3-METHYLADENINE GLYCOSYLASE"/>
    <property type="match status" value="1"/>
</dbReference>
<dbReference type="GO" id="GO:0043916">
    <property type="term" value="F:DNA-7-methylguanine glycosylase activity"/>
    <property type="evidence" value="ECO:0007669"/>
    <property type="project" value="TreeGrafter"/>
</dbReference>
<proteinExistence type="inferred from homology"/>
<dbReference type="GO" id="GO:0006285">
    <property type="term" value="P:base-excision repair, AP site formation"/>
    <property type="evidence" value="ECO:0007669"/>
    <property type="project" value="TreeGrafter"/>
</dbReference>
<dbReference type="FunFam" id="1.10.340.30:FF:000004">
    <property type="entry name" value="DNA-3-methyladenine glycosylase II"/>
    <property type="match status" value="1"/>
</dbReference>
<accession>A0A382I1C4</accession>
<dbReference type="GO" id="GO:0032131">
    <property type="term" value="F:alkylated DNA binding"/>
    <property type="evidence" value="ECO:0007669"/>
    <property type="project" value="TreeGrafter"/>
</dbReference>
<dbReference type="CDD" id="cd00056">
    <property type="entry name" value="ENDO3c"/>
    <property type="match status" value="1"/>
</dbReference>
<dbReference type="Gene3D" id="1.10.340.30">
    <property type="entry name" value="Hypothetical protein, domain 2"/>
    <property type="match status" value="1"/>
</dbReference>
<reference evidence="5" key="1">
    <citation type="submission" date="2018-05" db="EMBL/GenBank/DDBJ databases">
        <authorList>
            <person name="Lanie J.A."/>
            <person name="Ng W.-L."/>
            <person name="Kazmierczak K.M."/>
            <person name="Andrzejewski T.M."/>
            <person name="Davidsen T.M."/>
            <person name="Wayne K.J."/>
            <person name="Tettelin H."/>
            <person name="Glass J.I."/>
            <person name="Rusch D."/>
            <person name="Podicherti R."/>
            <person name="Tsui H.-C.T."/>
            <person name="Winkler M.E."/>
        </authorList>
    </citation>
    <scope>NUCLEOTIDE SEQUENCE</scope>
</reference>
<evidence type="ECO:0000256" key="1">
    <source>
        <dbReference type="ARBA" id="ARBA00010817"/>
    </source>
</evidence>
<dbReference type="Gene3D" id="1.10.1670.40">
    <property type="match status" value="1"/>
</dbReference>
<evidence type="ECO:0000259" key="4">
    <source>
        <dbReference type="SMART" id="SM00478"/>
    </source>
</evidence>
<dbReference type="PANTHER" id="PTHR43003:SF5">
    <property type="entry name" value="DNA-3-METHYLADENINE GLYCOSYLASE"/>
    <property type="match status" value="1"/>
</dbReference>
<sequence length="201" mass="23606">MKAGIELLNRDEKMSTLISKYGIPDLKPGNDYFLSLLRSIVFQQVSGKAANTIFKRFIKLIPKNSKITPKEVLKLDKNDIRNTGIPLQRTNYIINLAEYFEKNSLQKKDFDVMTDQEVRDELLQIKGIGPWTVDMFLIFTLNRMDVLPHTDLGIQKAFKIMFNLDDLPSKNEMETYSKIWKPYRTLACWYLWRLDENAFAW</sequence>